<evidence type="ECO:0000313" key="1">
    <source>
        <dbReference type="EMBL" id="AGP77903.1"/>
    </source>
</evidence>
<proteinExistence type="predicted"/>
<gene>
    <name evidence="1" type="ORF">I633_09490</name>
</gene>
<name>S5AMF2_9ALTE</name>
<sequence length="250" mass="29186">MNLKHTMTSREIAELTGKRHDHVLRDVEKMFEEINAPNFGAVDFLDTYKDAKGETRKQYRLDRDLTMTLVTKYDTARRYAVVRRWRELEGRLASTPFARFRFDLEALVRDFVQEFGFLGNCESRRVRSVSLPDLLMACYLGGLVVVVTLTLEESRKGLSQRVKDVTLIITKFRLKSTERLPDSRRPFSVRCNWFPGEEVTVGRVLDEVFDKRNNIFVDRKISESGFRLRVAYLEVFNAVLLFDVLNLKVC</sequence>
<dbReference type="Proteomes" id="UP000014909">
    <property type="component" value="Chromosome"/>
</dbReference>
<dbReference type="BioCyc" id="AMAC1300253:G12YX-1516-MONOMER"/>
<dbReference type="Pfam" id="PF09669">
    <property type="entry name" value="Phage_pRha"/>
    <property type="match status" value="1"/>
</dbReference>
<dbReference type="KEGG" id="amh:I633_09490"/>
<dbReference type="AlphaFoldDB" id="S5AMF2"/>
<accession>S5AMF2</accession>
<protein>
    <submittedName>
        <fullName evidence="1">Anti-repressor protein</fullName>
    </submittedName>
</protein>
<dbReference type="EMBL" id="CP004846">
    <property type="protein sequence ID" value="AGP77903.1"/>
    <property type="molecule type" value="Genomic_DNA"/>
</dbReference>
<dbReference type="InterPro" id="IPR014054">
    <property type="entry name" value="Phage_regulatory_Rha"/>
</dbReference>
<evidence type="ECO:0000313" key="2">
    <source>
        <dbReference type="Proteomes" id="UP000014909"/>
    </source>
</evidence>
<reference evidence="1 2" key="1">
    <citation type="journal article" date="2013" name="Genome Biol. Evol.">
        <title>Genomic Diversity of "Deep Ecotype" Alteromonas macleodii Isolates: Evidence for Pan-Mediterranean Clonal Frames.</title>
        <authorList>
            <person name="Lopez-Perez M."/>
            <person name="Gonzaga A."/>
            <person name="Rodriguez-Valera F."/>
        </authorList>
    </citation>
    <scope>NUCLEOTIDE SEQUENCE [LARGE SCALE GENOMIC DNA]</scope>
    <source>
        <strain evidence="2">'English Channel 615'</strain>
    </source>
</reference>
<dbReference type="HOGENOM" id="CLU_1109614_0_0_6"/>
<organism evidence="1 2">
    <name type="scientific">Alteromonas mediterranea 615</name>
    <dbReference type="NCBI Taxonomy" id="1300253"/>
    <lineage>
        <taxon>Bacteria</taxon>
        <taxon>Pseudomonadati</taxon>
        <taxon>Pseudomonadota</taxon>
        <taxon>Gammaproteobacteria</taxon>
        <taxon>Alteromonadales</taxon>
        <taxon>Alteromonadaceae</taxon>
        <taxon>Alteromonas/Salinimonas group</taxon>
        <taxon>Alteromonas</taxon>
    </lineage>
</organism>